<comment type="caution">
    <text evidence="1">The sequence shown here is derived from an EMBL/GenBank/DDBJ whole genome shotgun (WGS) entry which is preliminary data.</text>
</comment>
<protein>
    <recommendedName>
        <fullName evidence="3">Transcriptional regulator</fullName>
    </recommendedName>
</protein>
<dbReference type="InterPro" id="IPR010461">
    <property type="entry name" value="ComK"/>
</dbReference>
<evidence type="ECO:0008006" key="3">
    <source>
        <dbReference type="Google" id="ProtNLM"/>
    </source>
</evidence>
<keyword evidence="2" id="KW-1185">Reference proteome</keyword>
<dbReference type="Proteomes" id="UP000838308">
    <property type="component" value="Unassembled WGS sequence"/>
</dbReference>
<accession>A0ABN8KKA8</accession>
<reference evidence="1" key="1">
    <citation type="submission" date="2022-04" db="EMBL/GenBank/DDBJ databases">
        <authorList>
            <person name="Criscuolo A."/>
        </authorList>
    </citation>
    <scope>NUCLEOTIDE SEQUENCE</scope>
    <source>
        <strain evidence="1">CIP111895</strain>
    </source>
</reference>
<organism evidence="1 2">
    <name type="scientific">Neobacillus rhizosphaerae</name>
    <dbReference type="NCBI Taxonomy" id="2880965"/>
    <lineage>
        <taxon>Bacteria</taxon>
        <taxon>Bacillati</taxon>
        <taxon>Bacillota</taxon>
        <taxon>Bacilli</taxon>
        <taxon>Bacillales</taxon>
        <taxon>Bacillaceae</taxon>
        <taxon>Neobacillus</taxon>
    </lineage>
</organism>
<name>A0ABN8KKA8_9BACI</name>
<dbReference type="RefSeq" id="WP_248733878.1">
    <property type="nucleotide sequence ID" value="NZ_CALBWS010000002.1"/>
</dbReference>
<gene>
    <name evidence="1" type="ORF">BACCIP111895_00673</name>
</gene>
<dbReference type="PIRSF" id="PIRSF011560">
    <property type="entry name" value="ComK"/>
    <property type="match status" value="1"/>
</dbReference>
<evidence type="ECO:0000313" key="2">
    <source>
        <dbReference type="Proteomes" id="UP000838308"/>
    </source>
</evidence>
<sequence length="190" mass="22638">MKQKQIEDYEVNSCTMFIQPVEYGSKTYSLIYEVEDEFLSPVKPLEIIKNSCDYFGANYESRKRGSRKIIGNKRKVPIMIESTNHLFFFPTISPNSKECIWISHEHVENYIRIGPHQTLITFQNKQSHHFQVPYSTIEHQMLKTSLLKTKILQRIEKNERKLFYFLNRTKLSHTSESSHKYDSDFYVKDK</sequence>
<dbReference type="EMBL" id="CALBWS010000002">
    <property type="protein sequence ID" value="CAH2713537.1"/>
    <property type="molecule type" value="Genomic_DNA"/>
</dbReference>
<evidence type="ECO:0000313" key="1">
    <source>
        <dbReference type="EMBL" id="CAH2713537.1"/>
    </source>
</evidence>
<dbReference type="Pfam" id="PF06338">
    <property type="entry name" value="ComK"/>
    <property type="match status" value="1"/>
</dbReference>
<proteinExistence type="predicted"/>